<dbReference type="InterPro" id="IPR011032">
    <property type="entry name" value="GroES-like_sf"/>
</dbReference>
<comment type="caution">
    <text evidence="3">The sequence shown here is derived from an EMBL/GenBank/DDBJ whole genome shotgun (WGS) entry which is preliminary data.</text>
</comment>
<proteinExistence type="predicted"/>
<reference evidence="3" key="1">
    <citation type="submission" date="2020-05" db="EMBL/GenBank/DDBJ databases">
        <title>Mycena genomes resolve the evolution of fungal bioluminescence.</title>
        <authorList>
            <person name="Tsai I.J."/>
        </authorList>
    </citation>
    <scope>NUCLEOTIDE SEQUENCE</scope>
    <source>
        <strain evidence="3">CCC161011</strain>
    </source>
</reference>
<protein>
    <submittedName>
        <fullName evidence="3">NAD(P)-binding protein</fullName>
    </submittedName>
</protein>
<dbReference type="SUPFAM" id="SSF51735">
    <property type="entry name" value="NAD(P)-binding Rossmann-fold domains"/>
    <property type="match status" value="1"/>
</dbReference>
<evidence type="ECO:0000259" key="2">
    <source>
        <dbReference type="SMART" id="SM00829"/>
    </source>
</evidence>
<dbReference type="Gene3D" id="3.90.180.10">
    <property type="entry name" value="Medium-chain alcohol dehydrogenases, catalytic domain"/>
    <property type="match status" value="1"/>
</dbReference>
<dbReference type="Gene3D" id="3.40.50.720">
    <property type="entry name" value="NAD(P)-binding Rossmann-like Domain"/>
    <property type="match status" value="1"/>
</dbReference>
<dbReference type="GO" id="GO:0016628">
    <property type="term" value="F:oxidoreductase activity, acting on the CH-CH group of donors, NAD or NADP as acceptor"/>
    <property type="evidence" value="ECO:0007669"/>
    <property type="project" value="InterPro"/>
</dbReference>
<keyword evidence="4" id="KW-1185">Reference proteome</keyword>
<dbReference type="InterPro" id="IPR036291">
    <property type="entry name" value="NAD(P)-bd_dom_sf"/>
</dbReference>
<dbReference type="PANTHER" id="PTHR43205">
    <property type="entry name" value="PROSTAGLANDIN REDUCTASE"/>
    <property type="match status" value="1"/>
</dbReference>
<dbReference type="CDD" id="cd05288">
    <property type="entry name" value="PGDH"/>
    <property type="match status" value="1"/>
</dbReference>
<dbReference type="EMBL" id="JACAZI010000023">
    <property type="protein sequence ID" value="KAF7336156.1"/>
    <property type="molecule type" value="Genomic_DNA"/>
</dbReference>
<dbReference type="AlphaFoldDB" id="A0A8H6X8Q8"/>
<evidence type="ECO:0000256" key="1">
    <source>
        <dbReference type="ARBA" id="ARBA00023002"/>
    </source>
</evidence>
<evidence type="ECO:0000313" key="4">
    <source>
        <dbReference type="Proteomes" id="UP000620124"/>
    </source>
</evidence>
<dbReference type="Proteomes" id="UP000620124">
    <property type="component" value="Unassembled WGS sequence"/>
</dbReference>
<dbReference type="SMART" id="SM00829">
    <property type="entry name" value="PKS_ER"/>
    <property type="match status" value="1"/>
</dbReference>
<evidence type="ECO:0000313" key="3">
    <source>
        <dbReference type="EMBL" id="KAF7336156.1"/>
    </source>
</evidence>
<dbReference type="InterPro" id="IPR045010">
    <property type="entry name" value="MDR_fam"/>
</dbReference>
<dbReference type="OrthoDB" id="809632at2759"/>
<accession>A0A8H6X8Q8</accession>
<dbReference type="InterPro" id="IPR020843">
    <property type="entry name" value="ER"/>
</dbReference>
<feature type="domain" description="Enoyl reductase (ER)" evidence="2">
    <location>
        <begin position="2"/>
        <end position="333"/>
    </location>
</feature>
<dbReference type="Pfam" id="PF00107">
    <property type="entry name" value="ADH_zinc_N"/>
    <property type="match status" value="1"/>
</dbReference>
<keyword evidence="1" id="KW-0560">Oxidoreductase</keyword>
<dbReference type="InterPro" id="IPR013149">
    <property type="entry name" value="ADH-like_C"/>
</dbReference>
<organism evidence="3 4">
    <name type="scientific">Mycena venus</name>
    <dbReference type="NCBI Taxonomy" id="2733690"/>
    <lineage>
        <taxon>Eukaryota</taxon>
        <taxon>Fungi</taxon>
        <taxon>Dikarya</taxon>
        <taxon>Basidiomycota</taxon>
        <taxon>Agaricomycotina</taxon>
        <taxon>Agaricomycetes</taxon>
        <taxon>Agaricomycetidae</taxon>
        <taxon>Agaricales</taxon>
        <taxon>Marasmiineae</taxon>
        <taxon>Mycenaceae</taxon>
        <taxon>Mycena</taxon>
    </lineage>
</organism>
<gene>
    <name evidence="3" type="ORF">MVEN_02163000</name>
</gene>
<dbReference type="SUPFAM" id="SSF50129">
    <property type="entry name" value="GroES-like"/>
    <property type="match status" value="1"/>
</dbReference>
<dbReference type="Pfam" id="PF16884">
    <property type="entry name" value="ADH_N_2"/>
    <property type="match status" value="1"/>
</dbReference>
<dbReference type="InterPro" id="IPR041694">
    <property type="entry name" value="ADH_N_2"/>
</dbReference>
<sequence>MGRIQNARVLFNSVPESYPVPGETTVYDPSQTIDIEAEPLNGGFLLKTLVLSIDPYLRNRMQKPEEKPNLPPFQIGAPLEGIGIGVVLRSESAGVEPDFTVHQEYAVYPELVGGMQILQKLPELPLTVYVNAAGIPGLTAYAGWKEYSEAKPGEIAFVTSGAGAVGTIVIQLAKQAGMKVIASAGSEEKVKFMESIGADVAFNYKTNDTRAVLEKEGPIDVFWDNVGGDVVDAAIEFAAVGGRLLECGSISGYNAGHLGVKNFSIIGSKPLHVHGILVLPLLPKYLAEFCTTIPPKLASGEIKYAEDISRGLDKVGDRILAVQKGTSKAKAVVVVAEEA</sequence>
<dbReference type="PANTHER" id="PTHR43205:SF7">
    <property type="entry name" value="PROSTAGLANDIN REDUCTASE 1"/>
    <property type="match status" value="1"/>
</dbReference>
<name>A0A8H6X8Q8_9AGAR</name>